<evidence type="ECO:0000256" key="1">
    <source>
        <dbReference type="SAM" id="SignalP"/>
    </source>
</evidence>
<gene>
    <name evidence="3" type="ORF">GCM10022255_115690</name>
</gene>
<protein>
    <recommendedName>
        <fullName evidence="2">SMP-30/Gluconolactonase/LRE-like region domain-containing protein</fullName>
    </recommendedName>
</protein>
<evidence type="ECO:0000313" key="4">
    <source>
        <dbReference type="Proteomes" id="UP001500620"/>
    </source>
</evidence>
<reference evidence="4" key="1">
    <citation type="journal article" date="2019" name="Int. J. Syst. Evol. Microbiol.">
        <title>The Global Catalogue of Microorganisms (GCM) 10K type strain sequencing project: providing services to taxonomists for standard genome sequencing and annotation.</title>
        <authorList>
            <consortium name="The Broad Institute Genomics Platform"/>
            <consortium name="The Broad Institute Genome Sequencing Center for Infectious Disease"/>
            <person name="Wu L."/>
            <person name="Ma J."/>
        </authorList>
    </citation>
    <scope>NUCLEOTIDE SEQUENCE [LARGE SCALE GENOMIC DNA]</scope>
    <source>
        <strain evidence="4">JCM 17441</strain>
    </source>
</reference>
<organism evidence="3 4">
    <name type="scientific">Dactylosporangium darangshiense</name>
    <dbReference type="NCBI Taxonomy" id="579108"/>
    <lineage>
        <taxon>Bacteria</taxon>
        <taxon>Bacillati</taxon>
        <taxon>Actinomycetota</taxon>
        <taxon>Actinomycetes</taxon>
        <taxon>Micromonosporales</taxon>
        <taxon>Micromonosporaceae</taxon>
        <taxon>Dactylosporangium</taxon>
    </lineage>
</organism>
<evidence type="ECO:0000313" key="3">
    <source>
        <dbReference type="EMBL" id="GAA4264205.1"/>
    </source>
</evidence>
<dbReference type="SUPFAM" id="SSF63825">
    <property type="entry name" value="YWTD domain"/>
    <property type="match status" value="1"/>
</dbReference>
<sequence length="328" mass="33932">MDMISRNRSFARILRRAAVPLLVLGLLVASVMPATAAVAAAVARPDEVIVLPGATSAEGIAAGAGSTFYAGDLYKGTIYRGDIRRGTATRFIDAPERRAAWGMKADLRHGLLLVAGGPTGQAYVYSTRTGATVATYQLGAAGPLGAAGVSVINDVALVPGGAWFTDSSRAKLYFVPVSAEGTPGTARTLDLTGPAADVTGAFNVNGIQATPDGRTLIVSHTQNARVYTVNPVTGVSAPIEGAEVPNADGILLNGHRLWVVENRNNKIVRFKLSPDLSHAVPDKTITSKAFGVPTTVALFGDRLAAVNAHFDTGTPPTSNTFEVVAVSA</sequence>
<keyword evidence="1" id="KW-0732">Signal</keyword>
<proteinExistence type="predicted"/>
<dbReference type="Proteomes" id="UP001500620">
    <property type="component" value="Unassembled WGS sequence"/>
</dbReference>
<keyword evidence="4" id="KW-1185">Reference proteome</keyword>
<feature type="signal peptide" evidence="1">
    <location>
        <begin position="1"/>
        <end position="36"/>
    </location>
</feature>
<feature type="chain" id="PRO_5046178762" description="SMP-30/Gluconolactonase/LRE-like region domain-containing protein" evidence="1">
    <location>
        <begin position="37"/>
        <end position="328"/>
    </location>
</feature>
<feature type="domain" description="SMP-30/Gluconolactonase/LRE-like region" evidence="2">
    <location>
        <begin position="64"/>
        <end position="296"/>
    </location>
</feature>
<dbReference type="InterPro" id="IPR011042">
    <property type="entry name" value="6-blade_b-propeller_TolB-like"/>
</dbReference>
<dbReference type="InterPro" id="IPR013658">
    <property type="entry name" value="SGL"/>
</dbReference>
<accession>A0ABP8DW01</accession>
<dbReference type="EMBL" id="BAABAT010000113">
    <property type="protein sequence ID" value="GAA4264205.1"/>
    <property type="molecule type" value="Genomic_DNA"/>
</dbReference>
<dbReference type="Gene3D" id="2.120.10.30">
    <property type="entry name" value="TolB, C-terminal domain"/>
    <property type="match status" value="1"/>
</dbReference>
<evidence type="ECO:0000259" key="2">
    <source>
        <dbReference type="Pfam" id="PF08450"/>
    </source>
</evidence>
<name>A0ABP8DW01_9ACTN</name>
<dbReference type="Pfam" id="PF08450">
    <property type="entry name" value="SGL"/>
    <property type="match status" value="1"/>
</dbReference>
<comment type="caution">
    <text evidence="3">The sequence shown here is derived from an EMBL/GenBank/DDBJ whole genome shotgun (WGS) entry which is preliminary data.</text>
</comment>